<evidence type="ECO:0000256" key="2">
    <source>
        <dbReference type="ARBA" id="ARBA00022723"/>
    </source>
</evidence>
<accession>A0A067CGH0</accession>
<dbReference type="VEuPathDB" id="FungiDB:SPRG_05551"/>
<keyword evidence="4" id="KW-0460">Magnesium</keyword>
<sequence>MSSVESFLAGGRGPLGQDRVRIALSPAGNRRQHASRELEDAMDKLWDDKLAMQPHLFNGAKFRLASSALTPDGLTMTWGLTSYKEYISTCSRPEMVATLRRDGGDDPRQHLSRKVGVAAALVTSDKHVVFLQRSNAVGAYPNMADVPGGHPEPEKLGLHFDRDYVPSDELNARCVAELFDSITAEVEEEINVPRSALSPPLLLGVTLQGCAETPSYAFLIECTLAVADVQDRYVHAQDQYESTRLMFVPLAALSTSTMELTPSAAGCLQLLAELRS</sequence>
<evidence type="ECO:0000313" key="7">
    <source>
        <dbReference type="Proteomes" id="UP000030745"/>
    </source>
</evidence>
<evidence type="ECO:0000256" key="4">
    <source>
        <dbReference type="ARBA" id="ARBA00022842"/>
    </source>
</evidence>
<dbReference type="RefSeq" id="XP_012199658.1">
    <property type="nucleotide sequence ID" value="XM_012344268.1"/>
</dbReference>
<organism evidence="6 7">
    <name type="scientific">Saprolegnia parasitica (strain CBS 223.65)</name>
    <dbReference type="NCBI Taxonomy" id="695850"/>
    <lineage>
        <taxon>Eukaryota</taxon>
        <taxon>Sar</taxon>
        <taxon>Stramenopiles</taxon>
        <taxon>Oomycota</taxon>
        <taxon>Saprolegniomycetes</taxon>
        <taxon>Saprolegniales</taxon>
        <taxon>Saprolegniaceae</taxon>
        <taxon>Saprolegnia</taxon>
    </lineage>
</organism>
<evidence type="ECO:0000256" key="1">
    <source>
        <dbReference type="ARBA" id="ARBA00001946"/>
    </source>
</evidence>
<name>A0A067CGH0_SAPPC</name>
<feature type="domain" description="Nudix hydrolase" evidence="5">
    <location>
        <begin position="112"/>
        <end position="274"/>
    </location>
</feature>
<dbReference type="GeneID" id="24127941"/>
<evidence type="ECO:0000313" key="6">
    <source>
        <dbReference type="EMBL" id="KDO29598.1"/>
    </source>
</evidence>
<keyword evidence="3" id="KW-0378">Hydrolase</keyword>
<dbReference type="EMBL" id="KK583205">
    <property type="protein sequence ID" value="KDO29598.1"/>
    <property type="molecule type" value="Genomic_DNA"/>
</dbReference>
<reference evidence="6 7" key="1">
    <citation type="journal article" date="2013" name="PLoS Genet.">
        <title>Distinctive expansion of potential virulence genes in the genome of the oomycete fish pathogen Saprolegnia parasitica.</title>
        <authorList>
            <person name="Jiang R.H."/>
            <person name="de Bruijn I."/>
            <person name="Haas B.J."/>
            <person name="Belmonte R."/>
            <person name="Lobach L."/>
            <person name="Christie J."/>
            <person name="van den Ackerveken G."/>
            <person name="Bottin A."/>
            <person name="Bulone V."/>
            <person name="Diaz-Moreno S.M."/>
            <person name="Dumas B."/>
            <person name="Fan L."/>
            <person name="Gaulin E."/>
            <person name="Govers F."/>
            <person name="Grenville-Briggs L.J."/>
            <person name="Horner N.R."/>
            <person name="Levin J.Z."/>
            <person name="Mammella M."/>
            <person name="Meijer H.J."/>
            <person name="Morris P."/>
            <person name="Nusbaum C."/>
            <person name="Oome S."/>
            <person name="Phillips A.J."/>
            <person name="van Rooyen D."/>
            <person name="Rzeszutek E."/>
            <person name="Saraiva M."/>
            <person name="Secombes C.J."/>
            <person name="Seidl M.F."/>
            <person name="Snel B."/>
            <person name="Stassen J.H."/>
            <person name="Sykes S."/>
            <person name="Tripathy S."/>
            <person name="van den Berg H."/>
            <person name="Vega-Arreguin J.C."/>
            <person name="Wawra S."/>
            <person name="Young S.K."/>
            <person name="Zeng Q."/>
            <person name="Dieguez-Uribeondo J."/>
            <person name="Russ C."/>
            <person name="Tyler B.M."/>
            <person name="van West P."/>
        </authorList>
    </citation>
    <scope>NUCLEOTIDE SEQUENCE [LARGE SCALE GENOMIC DNA]</scope>
    <source>
        <strain evidence="6 7">CBS 223.65</strain>
    </source>
</reference>
<dbReference type="PROSITE" id="PS51462">
    <property type="entry name" value="NUDIX"/>
    <property type="match status" value="1"/>
</dbReference>
<dbReference type="AlphaFoldDB" id="A0A067CGH0"/>
<dbReference type="GO" id="GO:0046872">
    <property type="term" value="F:metal ion binding"/>
    <property type="evidence" value="ECO:0007669"/>
    <property type="project" value="UniProtKB-KW"/>
</dbReference>
<dbReference type="Proteomes" id="UP000030745">
    <property type="component" value="Unassembled WGS sequence"/>
</dbReference>
<keyword evidence="2" id="KW-0479">Metal-binding</keyword>
<dbReference type="Gene3D" id="3.90.79.10">
    <property type="entry name" value="Nucleoside Triphosphate Pyrophosphohydrolase"/>
    <property type="match status" value="1"/>
</dbReference>
<evidence type="ECO:0000256" key="3">
    <source>
        <dbReference type="ARBA" id="ARBA00022801"/>
    </source>
</evidence>
<dbReference type="GO" id="GO:0052751">
    <property type="term" value="F:GDP-mannose hydrolase activity"/>
    <property type="evidence" value="ECO:0007669"/>
    <property type="project" value="TreeGrafter"/>
</dbReference>
<dbReference type="PANTHER" id="PTHR31835:SF1">
    <property type="entry name" value="URIDINE DIPHOSPHATE GLUCOSE PYROPHOSPHATASE NUDT22"/>
    <property type="match status" value="1"/>
</dbReference>
<evidence type="ECO:0000259" key="5">
    <source>
        <dbReference type="PROSITE" id="PS51462"/>
    </source>
</evidence>
<dbReference type="OMA" id="LCTDDGQ"/>
<dbReference type="OrthoDB" id="242473at2759"/>
<dbReference type="InterPro" id="IPR055295">
    <property type="entry name" value="NUDT22/NUDT9-like"/>
</dbReference>
<dbReference type="InterPro" id="IPR000086">
    <property type="entry name" value="NUDIX_hydrolase_dom"/>
</dbReference>
<protein>
    <recommendedName>
        <fullName evidence="5">Nudix hydrolase domain-containing protein</fullName>
    </recommendedName>
</protein>
<dbReference type="InterPro" id="IPR015797">
    <property type="entry name" value="NUDIX_hydrolase-like_dom_sf"/>
</dbReference>
<keyword evidence="7" id="KW-1185">Reference proteome</keyword>
<gene>
    <name evidence="6" type="ORF">SPRG_05551</name>
</gene>
<dbReference type="KEGG" id="spar:SPRG_05551"/>
<proteinExistence type="predicted"/>
<comment type="cofactor">
    <cofactor evidence="1">
        <name>Mg(2+)</name>
        <dbReference type="ChEBI" id="CHEBI:18420"/>
    </cofactor>
</comment>
<dbReference type="SUPFAM" id="SSF55811">
    <property type="entry name" value="Nudix"/>
    <property type="match status" value="1"/>
</dbReference>
<dbReference type="PANTHER" id="PTHR31835">
    <property type="entry name" value="URIDINE DIPHOSPHATE GLUCOSE PYROPHOSPHATASE"/>
    <property type="match status" value="1"/>
</dbReference>